<name>X0W5W6_9ZZZZ</name>
<gene>
    <name evidence="1" type="ORF">S01H1_40695</name>
</gene>
<organism evidence="1">
    <name type="scientific">marine sediment metagenome</name>
    <dbReference type="NCBI Taxonomy" id="412755"/>
    <lineage>
        <taxon>unclassified sequences</taxon>
        <taxon>metagenomes</taxon>
        <taxon>ecological metagenomes</taxon>
    </lineage>
</organism>
<evidence type="ECO:0000313" key="1">
    <source>
        <dbReference type="EMBL" id="GAG08076.1"/>
    </source>
</evidence>
<dbReference type="AlphaFoldDB" id="X0W5W6"/>
<comment type="caution">
    <text evidence="1">The sequence shown here is derived from an EMBL/GenBank/DDBJ whole genome shotgun (WGS) entry which is preliminary data.</text>
</comment>
<dbReference type="EMBL" id="BARS01025778">
    <property type="protein sequence ID" value="GAG08076.1"/>
    <property type="molecule type" value="Genomic_DNA"/>
</dbReference>
<reference evidence="1" key="1">
    <citation type="journal article" date="2014" name="Front. Microbiol.">
        <title>High frequency of phylogenetically diverse reductive dehalogenase-homologous genes in deep subseafloor sedimentary metagenomes.</title>
        <authorList>
            <person name="Kawai M."/>
            <person name="Futagami T."/>
            <person name="Toyoda A."/>
            <person name="Takaki Y."/>
            <person name="Nishi S."/>
            <person name="Hori S."/>
            <person name="Arai W."/>
            <person name="Tsubouchi T."/>
            <person name="Morono Y."/>
            <person name="Uchiyama I."/>
            <person name="Ito T."/>
            <person name="Fujiyama A."/>
            <person name="Inagaki F."/>
            <person name="Takami H."/>
        </authorList>
    </citation>
    <scope>NUCLEOTIDE SEQUENCE</scope>
    <source>
        <strain evidence="1">Expedition CK06-06</strain>
    </source>
</reference>
<sequence>MVKSGTRQSSAIPTFIEYSTALRFITGSTPGMPMHTGHVFV</sequence>
<protein>
    <submittedName>
        <fullName evidence="1">Uncharacterized protein</fullName>
    </submittedName>
</protein>
<proteinExistence type="predicted"/>
<accession>X0W5W6</accession>
<feature type="non-terminal residue" evidence="1">
    <location>
        <position position="41"/>
    </location>
</feature>